<sequence length="149" mass="16381">MKKSTLVIGVIGADCHAVGNKVLDRVFTSHDFHVINLGVMVSQDEYIDAAIETGADAIVVSSIYGHGDIDCLGLRERCIERGIGDILLFVGGNLVVGKHDFADVEAKFKEMGFNRVFAPSHDLEDVCQLMANDIQQRQRVEELCLEEGF</sequence>
<comment type="pathway">
    <text evidence="5">Amino-acid degradation; L-glutamate degradation via mesaconate pathway; acetate and pyruvate from L-glutamate: step 1/4.</text>
</comment>
<keyword evidence="1 5" id="KW-0846">Cobalamin</keyword>
<feature type="binding site" description="axial binding residue" evidence="5">
    <location>
        <position position="16"/>
    </location>
    <ligand>
        <name>adenosylcob(III)alamin</name>
        <dbReference type="ChEBI" id="CHEBI:18408"/>
    </ligand>
    <ligandPart>
        <name>Co</name>
        <dbReference type="ChEBI" id="CHEBI:27638"/>
    </ligandPart>
</feature>
<evidence type="ECO:0000256" key="4">
    <source>
        <dbReference type="ARBA" id="ARBA00023285"/>
    </source>
</evidence>
<dbReference type="EC" id="5.4.99.1" evidence="5"/>
<feature type="binding site" evidence="5">
    <location>
        <begin position="61"/>
        <end position="63"/>
    </location>
    <ligand>
        <name>adenosylcob(III)alamin</name>
        <dbReference type="ChEBI" id="CHEBI:18408"/>
    </ligand>
</feature>
<dbReference type="OrthoDB" id="9791348at2"/>
<dbReference type="CDD" id="cd02072">
    <property type="entry name" value="Glm_B12_BD"/>
    <property type="match status" value="1"/>
</dbReference>
<keyword evidence="11" id="KW-1185">Reference proteome</keyword>
<dbReference type="RefSeq" id="WP_024907732.1">
    <property type="nucleotide sequence ID" value="NZ_CABMND010000002.1"/>
</dbReference>
<comment type="cofactor">
    <cofactor evidence="5">
        <name>adenosylcob(III)alamin</name>
        <dbReference type="ChEBI" id="CHEBI:18408"/>
    </cofactor>
</comment>
<dbReference type="EMBL" id="JZYX01000005">
    <property type="protein sequence ID" value="KJN31823.1"/>
    <property type="molecule type" value="Genomic_DNA"/>
</dbReference>
<feature type="domain" description="B12-binding" evidence="6">
    <location>
        <begin position="3"/>
        <end position="141"/>
    </location>
</feature>
<dbReference type="Proteomes" id="UP001185068">
    <property type="component" value="Unassembled WGS sequence"/>
</dbReference>
<dbReference type="SUPFAM" id="SSF52242">
    <property type="entry name" value="Cobalamin (vitamin B12)-binding domain"/>
    <property type="match status" value="1"/>
</dbReference>
<dbReference type="PATRIC" id="fig|1619248.3.peg.3644"/>
<evidence type="ECO:0000313" key="8">
    <source>
        <dbReference type="EMBL" id="MBU5923893.1"/>
    </source>
</evidence>
<dbReference type="EMBL" id="JALLIR010000001">
    <property type="protein sequence ID" value="MDR9947501.1"/>
    <property type="molecule type" value="Genomic_DNA"/>
</dbReference>
<comment type="function">
    <text evidence="5">Catalyzes the carbon skeleton rearrangement of L-glutamate to L-threo-3-methylaspartate ((2S,3S)-3-methylaspartate).</text>
</comment>
<dbReference type="AlphaFoldDB" id="A0A0F1BCP1"/>
<keyword evidence="4 5" id="KW-0170">Cobalt</keyword>
<dbReference type="InterPro" id="IPR006394">
    <property type="entry name" value="GlmS"/>
</dbReference>
<evidence type="ECO:0000256" key="1">
    <source>
        <dbReference type="ARBA" id="ARBA00022628"/>
    </source>
</evidence>
<name>A0A0F1BCP1_9ENTR</name>
<gene>
    <name evidence="5 9" type="primary">glmS</name>
    <name evidence="8" type="ORF">KQV47_06760</name>
    <name evidence="9" type="ORF">MX989_15575</name>
    <name evidence="7" type="ORF">SS37_03095</name>
</gene>
<dbReference type="GO" id="GO:0019670">
    <property type="term" value="P:anaerobic L-glutamate catabolic process"/>
    <property type="evidence" value="ECO:0007669"/>
    <property type="project" value="InterPro"/>
</dbReference>
<evidence type="ECO:0000256" key="5">
    <source>
        <dbReference type="HAMAP-Rule" id="MF_00526"/>
    </source>
</evidence>
<dbReference type="UniPathway" id="UPA00561">
    <property type="reaction ID" value="UER00617"/>
</dbReference>
<keyword evidence="2 5" id="KW-0479">Metal-binding</keyword>
<evidence type="ECO:0000259" key="6">
    <source>
        <dbReference type="PROSITE" id="PS51332"/>
    </source>
</evidence>
<evidence type="ECO:0000313" key="11">
    <source>
        <dbReference type="Proteomes" id="UP000787201"/>
    </source>
</evidence>
<dbReference type="Pfam" id="PF02310">
    <property type="entry name" value="B12-binding"/>
    <property type="match status" value="1"/>
</dbReference>
<dbReference type="Proteomes" id="UP000787201">
    <property type="component" value="Unassembled WGS sequence"/>
</dbReference>
<proteinExistence type="inferred from homology"/>
<dbReference type="GO" id="GO:0046872">
    <property type="term" value="F:metal ion binding"/>
    <property type="evidence" value="ECO:0007669"/>
    <property type="project" value="UniProtKB-KW"/>
</dbReference>
<evidence type="ECO:0000256" key="2">
    <source>
        <dbReference type="ARBA" id="ARBA00022723"/>
    </source>
</evidence>
<dbReference type="GeneID" id="72831426"/>
<reference evidence="8 11" key="2">
    <citation type="submission" date="2021-06" db="EMBL/GenBank/DDBJ databases">
        <authorList>
            <person name="Stanton E."/>
        </authorList>
    </citation>
    <scope>NUCLEOTIDE SEQUENCE [LARGE SCALE GENOMIC DNA]</scope>
    <source>
        <strain evidence="8 11">2021EL-00146</strain>
    </source>
</reference>
<comment type="subunit">
    <text evidence="5">Heterotetramer composed of 2 epsilon subunits (GlmE) and 2 sigma subunits (GlmS). GlmE exists as a homodimer and GlmS as a monomer.</text>
</comment>
<reference evidence="7 10" key="1">
    <citation type="submission" date="2015-03" db="EMBL/GenBank/DDBJ databases">
        <authorList>
            <person name="McCorrison J."/>
            <person name="Sanka R."/>
            <person name="Adams M."/>
            <person name="Brinkac L."/>
            <person name="Nierman W."/>
            <person name="Sutton G."/>
            <person name="Nelson K."/>
            <person name="Kiedrowski L."/>
            <person name="Guerrero D."/>
            <person name="Bonomo R."/>
        </authorList>
    </citation>
    <scope>NUCLEOTIDE SEQUENCE [LARGE SCALE GENOMIC DNA]</scope>
    <source>
        <strain evidence="7 10">35699</strain>
    </source>
</reference>
<keyword evidence="3 5" id="KW-0413">Isomerase</keyword>
<dbReference type="EMBL" id="JAHLTI010000003">
    <property type="protein sequence ID" value="MBU5923893.1"/>
    <property type="molecule type" value="Genomic_DNA"/>
</dbReference>
<protein>
    <recommendedName>
        <fullName evidence="5">Glutamate mutase sigma subunit</fullName>
        <ecNumber evidence="5">5.4.99.1</ecNumber>
    </recommendedName>
    <alternativeName>
        <fullName evidence="5">Glutamate mutase S chain</fullName>
    </alternativeName>
    <alternativeName>
        <fullName evidence="5">Glutamate mutase small subunit</fullName>
    </alternativeName>
    <alternativeName>
        <fullName evidence="5">Methylaspartate mutase</fullName>
    </alternativeName>
</protein>
<dbReference type="InterPro" id="IPR006158">
    <property type="entry name" value="Cobalamin-bd"/>
</dbReference>
<comment type="similarity">
    <text evidence="5">Belongs to the methylaspartate mutase GlmS subunit family.</text>
</comment>
<feature type="binding site" evidence="5">
    <location>
        <begin position="93"/>
        <end position="97"/>
    </location>
    <ligand>
        <name>adenosylcob(III)alamin</name>
        <dbReference type="ChEBI" id="CHEBI:18408"/>
    </ligand>
</feature>
<comment type="caution">
    <text evidence="7">The sequence shown here is derived from an EMBL/GenBank/DDBJ whole genome shotgun (WGS) entry which is preliminary data.</text>
</comment>
<evidence type="ECO:0000313" key="10">
    <source>
        <dbReference type="Proteomes" id="UP000033352"/>
    </source>
</evidence>
<evidence type="ECO:0000256" key="3">
    <source>
        <dbReference type="ARBA" id="ARBA00023235"/>
    </source>
</evidence>
<dbReference type="GO" id="GO:0050097">
    <property type="term" value="F:methylaspartate mutase activity"/>
    <property type="evidence" value="ECO:0007669"/>
    <property type="project" value="UniProtKB-UniRule"/>
</dbReference>
<dbReference type="NCBIfam" id="NF002612">
    <property type="entry name" value="PRK02261.1"/>
    <property type="match status" value="1"/>
</dbReference>
<feature type="binding site" evidence="5">
    <location>
        <begin position="13"/>
        <end position="17"/>
    </location>
    <ligand>
        <name>adenosylcob(III)alamin</name>
        <dbReference type="ChEBI" id="CHEBI:18408"/>
    </ligand>
</feature>
<dbReference type="Proteomes" id="UP000033352">
    <property type="component" value="Unassembled WGS sequence"/>
</dbReference>
<dbReference type="GO" id="GO:0019553">
    <property type="term" value="P:L-glutamate catabolic process via L-citramalate"/>
    <property type="evidence" value="ECO:0007669"/>
    <property type="project" value="UniProtKB-UniRule"/>
</dbReference>
<dbReference type="Gene3D" id="3.40.50.280">
    <property type="entry name" value="Cobalamin-binding domain"/>
    <property type="match status" value="1"/>
</dbReference>
<evidence type="ECO:0000313" key="9">
    <source>
        <dbReference type="EMBL" id="MDR9947501.1"/>
    </source>
</evidence>
<dbReference type="PROSITE" id="PS51332">
    <property type="entry name" value="B12_BINDING"/>
    <property type="match status" value="1"/>
</dbReference>
<dbReference type="GO" id="GO:0031419">
    <property type="term" value="F:cobalamin binding"/>
    <property type="evidence" value="ECO:0007669"/>
    <property type="project" value="UniProtKB-KW"/>
</dbReference>
<dbReference type="InterPro" id="IPR036724">
    <property type="entry name" value="Cobalamin-bd_sf"/>
</dbReference>
<organism evidence="7 10">
    <name type="scientific">Enterobacter sichuanensis</name>
    <dbReference type="NCBI Taxonomy" id="2071710"/>
    <lineage>
        <taxon>Bacteria</taxon>
        <taxon>Pseudomonadati</taxon>
        <taxon>Pseudomonadota</taxon>
        <taxon>Gammaproteobacteria</taxon>
        <taxon>Enterobacterales</taxon>
        <taxon>Enterobacteriaceae</taxon>
        <taxon>Enterobacter</taxon>
        <taxon>Enterobacter cloacae complex</taxon>
    </lineage>
</organism>
<evidence type="ECO:0000313" key="7">
    <source>
        <dbReference type="EMBL" id="KJN31823.1"/>
    </source>
</evidence>
<dbReference type="NCBIfam" id="TIGR01501">
    <property type="entry name" value="MthylAspMutase"/>
    <property type="match status" value="1"/>
</dbReference>
<dbReference type="HAMAP" id="MF_00526">
    <property type="entry name" value="Me_Asp_mutase_S"/>
    <property type="match status" value="1"/>
</dbReference>
<comment type="catalytic activity">
    <reaction evidence="5">
        <text>(2S,3S)-3-methyl-L-aspartate = L-glutamate</text>
        <dbReference type="Rhea" id="RHEA:12857"/>
        <dbReference type="ChEBI" id="CHEBI:29985"/>
        <dbReference type="ChEBI" id="CHEBI:58724"/>
        <dbReference type="EC" id="5.4.99.1"/>
    </reaction>
</comment>
<reference evidence="9" key="3">
    <citation type="submission" date="2022-11" db="EMBL/GenBank/DDBJ databases">
        <title>blaNDM-1 and qnrB1 co-producing ST413 Enterobacter.</title>
        <authorList>
            <person name="Halder G."/>
            <person name="Chaudhuri B."/>
            <person name="Dutta S."/>
        </authorList>
    </citation>
    <scope>NUCLEOTIDE SEQUENCE</scope>
    <source>
        <strain evidence="9">PEER684</strain>
    </source>
</reference>
<accession>A0A0F1BCP1</accession>